<dbReference type="SUPFAM" id="SSF56672">
    <property type="entry name" value="DNA/RNA polymerases"/>
    <property type="match status" value="1"/>
</dbReference>
<dbReference type="GO" id="GO:0000166">
    <property type="term" value="F:nucleotide binding"/>
    <property type="evidence" value="ECO:0007669"/>
    <property type="project" value="InterPro"/>
</dbReference>
<keyword evidence="7" id="KW-0238">DNA-binding</keyword>
<dbReference type="EC" id="2.7.7.7" evidence="2"/>
<dbReference type="AlphaFoldDB" id="A0A151I775"/>
<accession>A0A151I775</accession>
<dbReference type="GO" id="GO:0003677">
    <property type="term" value="F:DNA binding"/>
    <property type="evidence" value="ECO:0007669"/>
    <property type="project" value="UniProtKB-KW"/>
</dbReference>
<comment type="similarity">
    <text evidence="1">Belongs to the DNA polymerase type-B family.</text>
</comment>
<dbReference type="PANTHER" id="PTHR31511">
    <property type="entry name" value="PROTEIN CBG23764"/>
    <property type="match status" value="1"/>
</dbReference>
<dbReference type="InterPro" id="IPR023211">
    <property type="entry name" value="DNA_pol_palm_dom_sf"/>
</dbReference>
<dbReference type="EMBL" id="KQ978449">
    <property type="protein sequence ID" value="KYM93940.1"/>
    <property type="molecule type" value="Genomic_DNA"/>
</dbReference>
<dbReference type="SUPFAM" id="SSF53098">
    <property type="entry name" value="Ribonuclease H-like"/>
    <property type="match status" value="1"/>
</dbReference>
<evidence type="ECO:0000256" key="3">
    <source>
        <dbReference type="ARBA" id="ARBA00022679"/>
    </source>
</evidence>
<evidence type="ECO:0000256" key="4">
    <source>
        <dbReference type="ARBA" id="ARBA00022695"/>
    </source>
</evidence>
<dbReference type="InterPro" id="IPR012337">
    <property type="entry name" value="RNaseH-like_sf"/>
</dbReference>
<evidence type="ECO:0000256" key="6">
    <source>
        <dbReference type="ARBA" id="ARBA00022932"/>
    </source>
</evidence>
<name>A0A151I775_9HYME</name>
<dbReference type="GO" id="GO:0042575">
    <property type="term" value="C:DNA polymerase complex"/>
    <property type="evidence" value="ECO:0007669"/>
    <property type="project" value="UniProtKB-ARBA"/>
</dbReference>
<dbReference type="Proteomes" id="UP000078542">
    <property type="component" value="Unassembled WGS sequence"/>
</dbReference>
<evidence type="ECO:0000313" key="10">
    <source>
        <dbReference type="EMBL" id="KYM93940.1"/>
    </source>
</evidence>
<evidence type="ECO:0000256" key="5">
    <source>
        <dbReference type="ARBA" id="ARBA00022705"/>
    </source>
</evidence>
<keyword evidence="5" id="KW-0235">DNA replication</keyword>
<dbReference type="SUPFAM" id="SSF54060">
    <property type="entry name" value="His-Me finger endonucleases"/>
    <property type="match status" value="1"/>
</dbReference>
<feature type="domain" description="DNA-directed DNA polymerase family B mitochondria/virus" evidence="9">
    <location>
        <begin position="273"/>
        <end position="755"/>
    </location>
</feature>
<comment type="catalytic activity">
    <reaction evidence="8">
        <text>DNA(n) + a 2'-deoxyribonucleoside 5'-triphosphate = DNA(n+1) + diphosphate</text>
        <dbReference type="Rhea" id="RHEA:22508"/>
        <dbReference type="Rhea" id="RHEA-COMP:17339"/>
        <dbReference type="Rhea" id="RHEA-COMP:17340"/>
        <dbReference type="ChEBI" id="CHEBI:33019"/>
        <dbReference type="ChEBI" id="CHEBI:61560"/>
        <dbReference type="ChEBI" id="CHEBI:173112"/>
        <dbReference type="EC" id="2.7.7.7"/>
    </reaction>
</comment>
<dbReference type="Gene3D" id="3.90.1600.10">
    <property type="entry name" value="Palm domain of DNA polymerase"/>
    <property type="match status" value="1"/>
</dbReference>
<evidence type="ECO:0000256" key="7">
    <source>
        <dbReference type="ARBA" id="ARBA00023125"/>
    </source>
</evidence>
<dbReference type="InterPro" id="IPR044925">
    <property type="entry name" value="His-Me_finger_sf"/>
</dbReference>
<reference evidence="10 11" key="1">
    <citation type="submission" date="2016-03" db="EMBL/GenBank/DDBJ databases">
        <title>Cyphomyrmex costatus WGS genome.</title>
        <authorList>
            <person name="Nygaard S."/>
            <person name="Hu H."/>
            <person name="Boomsma J."/>
            <person name="Zhang G."/>
        </authorList>
    </citation>
    <scope>NUCLEOTIDE SEQUENCE [LARGE SCALE GENOMIC DNA]</scope>
    <source>
        <strain evidence="10">MS0001</strain>
        <tissue evidence="10">Whole body</tissue>
    </source>
</reference>
<dbReference type="InterPro" id="IPR043502">
    <property type="entry name" value="DNA/RNA_pol_sf"/>
</dbReference>
<sequence>NSRHIEPRQFLEDASSVVVELVRGAIDIHDSMKVNTAFNGEFVAGDKRTVMGINGKNCELYRCTDLREWYASRVMEPTLASLDEHQEHDSGWAVSRILNEDCQKFNTCAIRLPCVEQKWLEFSKHCRKERAPFIVYADLECVLRKTEDASSSAASYAYQRHEAFSIAYYVHCSYDGALSEYRCRRGNDCVSWFASQLEALAHRVKNALTTNRPMDFTRDWRRFDSATHCHICERPFAPGDERAREHCHLTGRYRGPAHKGCNVNYKDSPYIPVVFHNLSGYDAHFVVQEIATRFQGQVDLLPLTKEKYISFTKHVKDTSDKDSRKCVKLRFIDSYKFLSAGLDKLASYLDKDKLKIVRSEFSALSDEDFDLLPRKGVFPYEYVDSVERLNDTRLPPRESFHSSLTGDTVSESDYAHAENVWQRFSVPTLGEYSDLYLKTDVLLLADVIENFRDSCVASYGLDPAHYYTLPGFTWDAMLKHTRVKFELLTDIDMVMFVKRGIRGGLSQCSGRYARANNKYMQAYNPSEPSSYLMYYDVNNLYGWEMCQPLPYADFAWVDDAHSFDYTTVALDSPGYILEVDLEYPRRLHDAHADLPFCPTREKPPGKRDDKLLATVSDKQRYVVHYRNLQQCTRHGLRVTKIHRVLRFAQSIELNTQFRTRARNDCEKNLYKLMNNVVFGQTMENLRDRVDVKLVTTWEGRYDAEALIAKPNFHSRSVFAENLIAVKLRKLEVKHDKPIYVGMCILDISKTCLYEFHHEYMAPLFRDRCEIMYTYTDSLIYRIECDDVYETMKRDIDRFDTSDYPANNAYGMPLTNMKVPGLMKDENNGAIITEFVGLRAKMYALRVDGKRDTKKAKGVKSSVVARTISFEDYRIV</sequence>
<dbReference type="STRING" id="456900.A0A151I775"/>
<keyword evidence="3" id="KW-0808">Transferase</keyword>
<evidence type="ECO:0000259" key="9">
    <source>
        <dbReference type="Pfam" id="PF03175"/>
    </source>
</evidence>
<dbReference type="InterPro" id="IPR004868">
    <property type="entry name" value="DNA-dir_DNA_pol_B_mt/vir"/>
</dbReference>
<dbReference type="GO" id="GO:0006260">
    <property type="term" value="P:DNA replication"/>
    <property type="evidence" value="ECO:0007669"/>
    <property type="project" value="UniProtKB-KW"/>
</dbReference>
<gene>
    <name evidence="10" type="ORF">ALC62_15447</name>
</gene>
<keyword evidence="6" id="KW-0239">DNA-directed DNA polymerase</keyword>
<feature type="non-terminal residue" evidence="10">
    <location>
        <position position="1"/>
    </location>
</feature>
<dbReference type="Pfam" id="PF03175">
    <property type="entry name" value="DNA_pol_B_2"/>
    <property type="match status" value="1"/>
</dbReference>
<dbReference type="Gene3D" id="3.30.420.10">
    <property type="entry name" value="Ribonuclease H-like superfamily/Ribonuclease H"/>
    <property type="match status" value="1"/>
</dbReference>
<keyword evidence="11" id="KW-1185">Reference proteome</keyword>
<organism evidence="10 11">
    <name type="scientific">Cyphomyrmex costatus</name>
    <dbReference type="NCBI Taxonomy" id="456900"/>
    <lineage>
        <taxon>Eukaryota</taxon>
        <taxon>Metazoa</taxon>
        <taxon>Ecdysozoa</taxon>
        <taxon>Arthropoda</taxon>
        <taxon>Hexapoda</taxon>
        <taxon>Insecta</taxon>
        <taxon>Pterygota</taxon>
        <taxon>Neoptera</taxon>
        <taxon>Endopterygota</taxon>
        <taxon>Hymenoptera</taxon>
        <taxon>Apocrita</taxon>
        <taxon>Aculeata</taxon>
        <taxon>Formicoidea</taxon>
        <taxon>Formicidae</taxon>
        <taxon>Myrmicinae</taxon>
        <taxon>Cyphomyrmex</taxon>
    </lineage>
</organism>
<proteinExistence type="inferred from homology"/>
<dbReference type="GO" id="GO:0003887">
    <property type="term" value="F:DNA-directed DNA polymerase activity"/>
    <property type="evidence" value="ECO:0007669"/>
    <property type="project" value="UniProtKB-KW"/>
</dbReference>
<protein>
    <recommendedName>
        <fullName evidence="2">DNA-directed DNA polymerase</fullName>
        <ecNumber evidence="2">2.7.7.7</ecNumber>
    </recommendedName>
</protein>
<evidence type="ECO:0000313" key="11">
    <source>
        <dbReference type="Proteomes" id="UP000078542"/>
    </source>
</evidence>
<evidence type="ECO:0000256" key="8">
    <source>
        <dbReference type="ARBA" id="ARBA00049244"/>
    </source>
</evidence>
<evidence type="ECO:0000256" key="2">
    <source>
        <dbReference type="ARBA" id="ARBA00012417"/>
    </source>
</evidence>
<keyword evidence="4" id="KW-0548">Nucleotidyltransferase</keyword>
<dbReference type="PANTHER" id="PTHR31511:SF12">
    <property type="entry name" value="RHO TERMINATION FACTOR N-TERMINAL DOMAIN-CONTAINING PROTEIN"/>
    <property type="match status" value="1"/>
</dbReference>
<dbReference type="InterPro" id="IPR036397">
    <property type="entry name" value="RNaseH_sf"/>
</dbReference>
<evidence type="ECO:0000256" key="1">
    <source>
        <dbReference type="ARBA" id="ARBA00005755"/>
    </source>
</evidence>